<dbReference type="GeneTree" id="ENSGT00940000154313"/>
<keyword evidence="1" id="KW-0343">GTPase activation</keyword>
<dbReference type="GO" id="GO:0007264">
    <property type="term" value="P:small GTPase-mediated signal transduction"/>
    <property type="evidence" value="ECO:0007669"/>
    <property type="project" value="TreeGrafter"/>
</dbReference>
<dbReference type="GO" id="GO:0005654">
    <property type="term" value="C:nucleoplasm"/>
    <property type="evidence" value="ECO:0007669"/>
    <property type="project" value="TreeGrafter"/>
</dbReference>
<dbReference type="Gene3D" id="1.10.555.10">
    <property type="entry name" value="Rho GTPase activation protein"/>
    <property type="match status" value="1"/>
</dbReference>
<dbReference type="Ensembl" id="ENSSPAT00000019400.1">
    <property type="protein sequence ID" value="ENSSPAP00000019110.1"/>
    <property type="gene ID" value="ENSSPAG00000014416.1"/>
</dbReference>
<evidence type="ECO:0000259" key="3">
    <source>
        <dbReference type="PROSITE" id="PS50238"/>
    </source>
</evidence>
<dbReference type="GO" id="GO:0015629">
    <property type="term" value="C:actin cytoskeleton"/>
    <property type="evidence" value="ECO:0007669"/>
    <property type="project" value="TreeGrafter"/>
</dbReference>
<dbReference type="GO" id="GO:0005096">
    <property type="term" value="F:GTPase activator activity"/>
    <property type="evidence" value="ECO:0007669"/>
    <property type="project" value="UniProtKB-KW"/>
</dbReference>
<accession>A0A3B5AE85</accession>
<dbReference type="InterPro" id="IPR000198">
    <property type="entry name" value="RhoGAP_dom"/>
</dbReference>
<protein>
    <recommendedName>
        <fullName evidence="3">Rho-GAP domain-containing protein</fullName>
    </recommendedName>
</protein>
<feature type="domain" description="Rho-GAP" evidence="3">
    <location>
        <begin position="23"/>
        <end position="114"/>
    </location>
</feature>
<dbReference type="PROSITE" id="PS50238">
    <property type="entry name" value="RHOGAP"/>
    <property type="match status" value="1"/>
</dbReference>
<feature type="region of interest" description="Disordered" evidence="2">
    <location>
        <begin position="95"/>
        <end position="114"/>
    </location>
</feature>
<evidence type="ECO:0000256" key="1">
    <source>
        <dbReference type="ARBA" id="ARBA00022468"/>
    </source>
</evidence>
<dbReference type="InterPro" id="IPR008936">
    <property type="entry name" value="Rho_GTPase_activation_prot"/>
</dbReference>
<organism evidence="4">
    <name type="scientific">Stegastes partitus</name>
    <name type="common">bicolor damselfish</name>
    <dbReference type="NCBI Taxonomy" id="144197"/>
    <lineage>
        <taxon>Eukaryota</taxon>
        <taxon>Metazoa</taxon>
        <taxon>Chordata</taxon>
        <taxon>Craniata</taxon>
        <taxon>Vertebrata</taxon>
        <taxon>Euteleostomi</taxon>
        <taxon>Actinopterygii</taxon>
        <taxon>Neopterygii</taxon>
        <taxon>Teleostei</taxon>
        <taxon>Neoteleostei</taxon>
        <taxon>Acanthomorphata</taxon>
        <taxon>Ovalentaria</taxon>
        <taxon>Pomacentridae</taxon>
        <taxon>Stegastes</taxon>
    </lineage>
</organism>
<dbReference type="GO" id="GO:0005794">
    <property type="term" value="C:Golgi apparatus"/>
    <property type="evidence" value="ECO:0007669"/>
    <property type="project" value="TreeGrafter"/>
</dbReference>
<dbReference type="GO" id="GO:0005938">
    <property type="term" value="C:cell cortex"/>
    <property type="evidence" value="ECO:0007669"/>
    <property type="project" value="TreeGrafter"/>
</dbReference>
<dbReference type="PANTHER" id="PTHR15729">
    <property type="entry name" value="CDC42 GTPASE-ACTIVATING PROTEIN"/>
    <property type="match status" value="1"/>
</dbReference>
<sequence length="114" mass="13015">MKSRPPPQKLRQRGILRERVFGCDLGEHLHNSGHEVPQVVKSCSEFIEKHGVVDGIYRLSGISSNIQKLRFALVVYKILNQTKLQTVPEVEQCQTCTDPKPGPHPFQKSFKQHE</sequence>
<dbReference type="STRING" id="144197.ENSSPAP00000019110"/>
<dbReference type="SUPFAM" id="SSF48350">
    <property type="entry name" value="GTPase activation domain, GAP"/>
    <property type="match status" value="1"/>
</dbReference>
<evidence type="ECO:0000256" key="2">
    <source>
        <dbReference type="SAM" id="MobiDB-lite"/>
    </source>
</evidence>
<dbReference type="GO" id="GO:0001650">
    <property type="term" value="C:fibrillar center"/>
    <property type="evidence" value="ECO:0007669"/>
    <property type="project" value="TreeGrafter"/>
</dbReference>
<dbReference type="PANTHER" id="PTHR15729:SF13">
    <property type="entry name" value="RHO GTPASE-ACTIVATING PROTEIN 32"/>
    <property type="match status" value="1"/>
</dbReference>
<dbReference type="InterPro" id="IPR051576">
    <property type="entry name" value="PX-Rho_GAP"/>
</dbReference>
<name>A0A3B5AE85_9TELE</name>
<evidence type="ECO:0000313" key="4">
    <source>
        <dbReference type="Ensembl" id="ENSSPAP00000019110.1"/>
    </source>
</evidence>
<dbReference type="Pfam" id="PF00620">
    <property type="entry name" value="RhoGAP"/>
    <property type="match status" value="1"/>
</dbReference>
<reference evidence="4" key="1">
    <citation type="submission" date="2023-09" db="UniProtKB">
        <authorList>
            <consortium name="Ensembl"/>
        </authorList>
    </citation>
    <scope>IDENTIFICATION</scope>
</reference>
<proteinExistence type="predicted"/>
<dbReference type="AlphaFoldDB" id="A0A3B5AE85"/>